<evidence type="ECO:0000256" key="6">
    <source>
        <dbReference type="ARBA" id="ARBA00022989"/>
    </source>
</evidence>
<evidence type="ECO:0000256" key="5">
    <source>
        <dbReference type="ARBA" id="ARBA00022692"/>
    </source>
</evidence>
<accession>A0A556V6A2</accession>
<organism evidence="13 14">
    <name type="scientific">Bagarius yarrelli</name>
    <name type="common">Goonch</name>
    <name type="synonym">Bagrus yarrelli</name>
    <dbReference type="NCBI Taxonomy" id="175774"/>
    <lineage>
        <taxon>Eukaryota</taxon>
        <taxon>Metazoa</taxon>
        <taxon>Chordata</taxon>
        <taxon>Craniata</taxon>
        <taxon>Vertebrata</taxon>
        <taxon>Euteleostomi</taxon>
        <taxon>Actinopterygii</taxon>
        <taxon>Neopterygii</taxon>
        <taxon>Teleostei</taxon>
        <taxon>Ostariophysi</taxon>
        <taxon>Siluriformes</taxon>
        <taxon>Sisoridae</taxon>
        <taxon>Sisorinae</taxon>
        <taxon>Bagarius</taxon>
    </lineage>
</organism>
<feature type="region of interest" description="Disordered" evidence="9">
    <location>
        <begin position="1364"/>
        <end position="1384"/>
    </location>
</feature>
<feature type="region of interest" description="Disordered" evidence="9">
    <location>
        <begin position="1218"/>
        <end position="1258"/>
    </location>
</feature>
<dbReference type="Proteomes" id="UP000319801">
    <property type="component" value="Unassembled WGS sequence"/>
</dbReference>
<dbReference type="EMBL" id="VCAZ01000133">
    <property type="protein sequence ID" value="TSW48775.1"/>
    <property type="molecule type" value="Genomic_DNA"/>
</dbReference>
<feature type="compositionally biased region" description="Polar residues" evidence="9">
    <location>
        <begin position="489"/>
        <end position="498"/>
    </location>
</feature>
<feature type="region of interest" description="Disordered" evidence="9">
    <location>
        <begin position="596"/>
        <end position="624"/>
    </location>
</feature>
<evidence type="ECO:0000256" key="10">
    <source>
        <dbReference type="SAM" id="Phobius"/>
    </source>
</evidence>
<feature type="compositionally biased region" description="Polar residues" evidence="9">
    <location>
        <begin position="260"/>
        <end position="287"/>
    </location>
</feature>
<feature type="region of interest" description="Disordered" evidence="9">
    <location>
        <begin position="1291"/>
        <end position="1347"/>
    </location>
</feature>
<feature type="compositionally biased region" description="Polar residues" evidence="9">
    <location>
        <begin position="1304"/>
        <end position="1347"/>
    </location>
</feature>
<dbReference type="GO" id="GO:0046599">
    <property type="term" value="P:regulation of centriole replication"/>
    <property type="evidence" value="ECO:0007669"/>
    <property type="project" value="TreeGrafter"/>
</dbReference>
<keyword evidence="7 10" id="KW-0472">Membrane</keyword>
<dbReference type="GO" id="GO:0005829">
    <property type="term" value="C:cytosol"/>
    <property type="evidence" value="ECO:0007669"/>
    <property type="project" value="TreeGrafter"/>
</dbReference>
<evidence type="ECO:0000259" key="12">
    <source>
        <dbReference type="Pfam" id="PF15309"/>
    </source>
</evidence>
<feature type="region of interest" description="Disordered" evidence="9">
    <location>
        <begin position="980"/>
        <end position="1037"/>
    </location>
</feature>
<proteinExistence type="inferred from homology"/>
<feature type="transmembrane region" description="Helical" evidence="10">
    <location>
        <begin position="2270"/>
        <end position="2289"/>
    </location>
</feature>
<dbReference type="GO" id="GO:0016020">
    <property type="term" value="C:membrane"/>
    <property type="evidence" value="ECO:0007669"/>
    <property type="project" value="UniProtKB-SubCell"/>
</dbReference>
<feature type="transmembrane region" description="Helical" evidence="10">
    <location>
        <begin position="2325"/>
        <end position="2346"/>
    </location>
</feature>
<feature type="region of interest" description="Disordered" evidence="9">
    <location>
        <begin position="659"/>
        <end position="678"/>
    </location>
</feature>
<keyword evidence="5 10" id="KW-0812">Transmembrane</keyword>
<evidence type="ECO:0000256" key="8">
    <source>
        <dbReference type="ARBA" id="ARBA00023212"/>
    </source>
</evidence>
<feature type="region of interest" description="Disordered" evidence="9">
    <location>
        <begin position="1713"/>
        <end position="1738"/>
    </location>
</feature>
<evidence type="ECO:0000313" key="13">
    <source>
        <dbReference type="EMBL" id="TSW48775.1"/>
    </source>
</evidence>
<comment type="caution">
    <text evidence="13">The sequence shown here is derived from an EMBL/GenBank/DDBJ whole genome shotgun (WGS) entry which is preliminary data.</text>
</comment>
<feature type="domain" description="ALMS motif" evidence="12">
    <location>
        <begin position="1999"/>
        <end position="2116"/>
    </location>
</feature>
<evidence type="ECO:0000256" key="4">
    <source>
        <dbReference type="ARBA" id="ARBA00022490"/>
    </source>
</evidence>
<dbReference type="InterPro" id="IPR029299">
    <property type="entry name" value="ALMS_motif"/>
</dbReference>
<feature type="compositionally biased region" description="Pro residues" evidence="9">
    <location>
        <begin position="2058"/>
        <end position="2068"/>
    </location>
</feature>
<sequence>MDTLGEGEHGASFSKELESWHQLPAEEDPSQVLRQTSGLQEADRLQGITLNSEEQTAVMGDSIMQPVADRFDSLQLELQDSCLSPALTLIPQGKAFLPSESTLLHQTDFEFFPLRGSPDLSIASERCLQMSHQVIDGELNITYRTHQQTSLSQHYLGTMSAILEDASSCCSLSQHSLSPNSNYQATQIPDEEQSSDLKNEALRKEEKLQIDSDLNESVTACVSNGGIPFHSFQKLVEKDLGVASSSVAALNQTDAVKLHSTNTPENQSKASASAQTQDPSCTSTNDPQFMPSEGREQPQGSSSSLLSQKRTLSARLSDLPLKQLHHHSETSLAPLEGKNQTENKNTPVFCLLPPATEGGVFIAGLQRALSSSGINQTADGSFLTSQPVYQSTPAVILARGAPPAANRFPVFSHQKTLALSTQNSSPVQGDISALTLSGTSRQSDAEVTISSSMNPAEAHTEPHLQHEIPHGQEVPMPVISEDAPLVQSTLDTLPPTSEQRLKDPKPRLSKGRVHSLPSLNYVQKVDAWTANQTSSRSFSDNLSSQGDSGAPKNKGQHSVSEALKQKHPNKSTSLSSTNHNTQTGSGVLVSMDEELAEEAVGSTSPSPVTHSYSHSSLGTVITPSQPDELQQNQLSLAQKNGFSPGSTKSKPLLTIIKTNDQRSDEDSGTGPLKPPAFPNVDQYSGINIDNIVGNTVSSLQASIGAASSVVSLELDNYAPYWTSRPGSPRRLPELNLEDRIPLYLQNLGIDQSPSTILNRFTHRGPIREPEFSPTDLCTIKGSTPTKSIQPSDGDSLQKETFSSSSVLSANSSASVTQLVIQNSVRMPDRPTSSDSIKITDFQTTTPSELHSLSDNVPQLADTSLQEGRYGLSTEVTWESGDSSLVGSGTLHEIRRLLGPAHDSMASFHSENDASFLSLRQNTKAYNDDSFLSVDGKISSVLACSSSDSALKESSSFSSGLLELSTNSDVLSKRLLAPSLGREENNRKSHDFRVAPRRAEPEGCSAAEPDRVGPASVSVTQGNGSLTSDGQQQSKDQTNNAVINSLKISPTNSQTEAEMCVLSDASSEHSLASKVAKLLQSESTASVVTSQSSTAEPEESRAREWIMMKVSGAKCEALELNAEDRRRIEEIKNELLLHTKYTKSSSDSEGSAESNFGTVPQPAVGFAAVRSAEDRLSEQLQRVPQIPLDFSVPLHKPQTDRVSQTGISQCLHKHNSHVSHTELNEEGNSYTTLRSSEDWKSQAEMTNRVAKNEKEKERVEKRIEIRAEAVHLDSEKSIPLPRQEAARSVIREKREFPPGLESGSVLGQKTRFSSSQLQQNTDHNPHTPASDSCSNPEQLSGSHAHQSDSLNTSLGVLFPVSSTNEKASVSNETNLSKDRNAGQVQNREIAHGFSQMTSRYPQAITSSQQPAGPNIPLSVNTAAIPTLLPYKPHGSSELFYMPKTITELSSNCSDTTMESSHPGSDDAVPPKFTPEVLGSRELLDNHITPKHKEGIYSKRAKMKREPTLNGMDIYDQKGNAGLPSQHGKSVVSENAQVAEQIEQVEAFIPLHIETDYSTTELTGNHRIQKRYRERKTLPLHTKATMEKRQERNTQDICAEIGSSLDQLWHRFNERCNLQEPRTINDAEISLLERLERLSRLLHSTSPPHTPKLVQGQVEKDKSRRREHELRRTQGTDQIEKETDKERGEVRGILKTAWEKESLSSKQPLLENEKLEKGYRCPAERDESASLSLETSSSQSTIDTQRLIKAFGPHRVSSGREGVAESQPPRLNDGLLKIHNTIQKQKQGHGKKGSENNLVSVATETSNTDDSMVSDTLSSASTYTLPFRRGTGRTTSSKRAKVKLVSRSIQAGDLEIVVNGTRKDTRDVGTTFPSPCSGRITRASTAVCRQENNSMFTLCASGDAVQSQQVLRKQNPNKHNCYSNGLSWFVSADELKWDARKENNLQTEAGPSGSQAWFEPYTRTQPWREPLRERHLQVEIQKPQQKTHSETNCGSKPSAIVRLSLQEALELRRPEFVSRSRERMKRLCLLVEERKMQAVFNKEREELFNPPTSVQQPKAAPAPPPLPPKRVIPVNEMIQRSKRIYAKLPEVQKRKEEEKRKAAYQTYRLNAQLFNKIVSTVFCCVVLLYRMGEFRQFDQDFYQSEYYIDDQAQEAYGYETAYDSPHYQDVDCTSPPDASAPLTNPPYSGQMFQPAASPGAADYTDSFEEEPPLLEELGINFDHIWQKTLTVLNPMKQADGSIMNETDLTGPVIFCIALGATLLMAGKVHFGYVYGLSALGCMGMYILLNLMSVYTISYGCVASVLGYCLLPMVALSFLAVFYSLQGFLGTLLALFVIGWCGLSASKIFTSTLNMGGQQLLVAYPCTLLYGVFALLTIF</sequence>
<feature type="compositionally biased region" description="Polar residues" evidence="9">
    <location>
        <begin position="570"/>
        <end position="584"/>
    </location>
</feature>
<keyword evidence="14" id="KW-1185">Reference proteome</keyword>
<dbReference type="PANTHER" id="PTHR21553">
    <property type="entry name" value="ALMS1-RELATED"/>
    <property type="match status" value="1"/>
</dbReference>
<comment type="similarity">
    <text evidence="3">Belongs to the YIP1 family.</text>
</comment>
<feature type="region of interest" description="Disordered" evidence="9">
    <location>
        <begin position="2047"/>
        <end position="2068"/>
    </location>
</feature>
<feature type="region of interest" description="Disordered" evidence="9">
    <location>
        <begin position="489"/>
        <end position="515"/>
    </location>
</feature>
<feature type="compositionally biased region" description="Polar residues" evidence="9">
    <location>
        <begin position="601"/>
        <end position="624"/>
    </location>
</feature>
<feature type="compositionally biased region" description="Basic and acidic residues" evidence="9">
    <location>
        <begin position="1656"/>
        <end position="1685"/>
    </location>
</feature>
<feature type="domain" description="Yip1" evidence="11">
    <location>
        <begin position="2229"/>
        <end position="2373"/>
    </location>
</feature>
<keyword evidence="8" id="KW-0206">Cytoskeleton</keyword>
<evidence type="ECO:0000313" key="14">
    <source>
        <dbReference type="Proteomes" id="UP000319801"/>
    </source>
</evidence>
<feature type="region of interest" description="Disordered" evidence="9">
    <location>
        <begin position="320"/>
        <end position="342"/>
    </location>
</feature>
<feature type="compositionally biased region" description="Basic and acidic residues" evidence="9">
    <location>
        <begin position="1713"/>
        <end position="1726"/>
    </location>
</feature>
<name>A0A556V6A2_BAGYA</name>
<feature type="compositionally biased region" description="Polar residues" evidence="9">
    <location>
        <begin position="1016"/>
        <end position="1037"/>
    </location>
</feature>
<feature type="compositionally biased region" description="Basic and acidic residues" evidence="9">
    <location>
        <begin position="980"/>
        <end position="1000"/>
    </location>
</feature>
<feature type="region of interest" description="Disordered" evidence="9">
    <location>
        <begin position="260"/>
        <end position="308"/>
    </location>
</feature>
<feature type="compositionally biased region" description="Low complexity" evidence="9">
    <location>
        <begin position="1727"/>
        <end position="1738"/>
    </location>
</feature>
<evidence type="ECO:0000259" key="11">
    <source>
        <dbReference type="Pfam" id="PF04893"/>
    </source>
</evidence>
<reference evidence="13 14" key="1">
    <citation type="journal article" date="2019" name="Genome Biol. Evol.">
        <title>Whole-Genome Sequencing of the Giant Devil Catfish, Bagarius yarrelli.</title>
        <authorList>
            <person name="Jiang W."/>
            <person name="Lv Y."/>
            <person name="Cheng L."/>
            <person name="Yang K."/>
            <person name="Chao B."/>
            <person name="Wang X."/>
            <person name="Li Y."/>
            <person name="Pan X."/>
            <person name="You X."/>
            <person name="Zhang Y."/>
            <person name="Yang J."/>
            <person name="Li J."/>
            <person name="Zhang X."/>
            <person name="Liu S."/>
            <person name="Sun C."/>
            <person name="Yang J."/>
            <person name="Shi Q."/>
        </authorList>
    </citation>
    <scope>NUCLEOTIDE SEQUENCE [LARGE SCALE GENOMIC DNA]</scope>
    <source>
        <strain evidence="13">JWS20170419001</strain>
        <tissue evidence="13">Muscle</tissue>
    </source>
</reference>
<keyword evidence="4" id="KW-0963">Cytoplasm</keyword>
<evidence type="ECO:0000256" key="9">
    <source>
        <dbReference type="SAM" id="MobiDB-lite"/>
    </source>
</evidence>
<evidence type="ECO:0000256" key="1">
    <source>
        <dbReference type="ARBA" id="ARBA00004141"/>
    </source>
</evidence>
<dbReference type="Pfam" id="PF04893">
    <property type="entry name" value="Yip1"/>
    <property type="match status" value="1"/>
</dbReference>
<protein>
    <submittedName>
        <fullName evidence="13">Protein YIPF5</fullName>
    </submittedName>
</protein>
<feature type="compositionally biased region" description="Polar residues" evidence="9">
    <location>
        <begin position="1364"/>
        <end position="1373"/>
    </location>
</feature>
<comment type="subcellular location">
    <subcellularLocation>
        <location evidence="2">Cytoplasm</location>
        <location evidence="2">Cytoskeleton</location>
        <location evidence="2">Microtubule organizing center</location>
        <location evidence="2">Centrosome</location>
    </subcellularLocation>
    <subcellularLocation>
        <location evidence="1">Membrane</location>
        <topology evidence="1">Multi-pass membrane protein</topology>
    </subcellularLocation>
</comment>
<feature type="region of interest" description="Disordered" evidence="9">
    <location>
        <begin position="534"/>
        <end position="584"/>
    </location>
</feature>
<dbReference type="PANTHER" id="PTHR21553:SF36">
    <property type="entry name" value="ALMS1 CENTROSOME AND BASAL BODY-ASSOCIATED PROTEIN-RELATED"/>
    <property type="match status" value="1"/>
</dbReference>
<feature type="compositionally biased region" description="Polar residues" evidence="9">
    <location>
        <begin position="534"/>
        <end position="547"/>
    </location>
</feature>
<gene>
    <name evidence="13" type="ORF">Baya_13474</name>
</gene>
<evidence type="ECO:0000256" key="3">
    <source>
        <dbReference type="ARBA" id="ARBA00010596"/>
    </source>
</evidence>
<keyword evidence="6 10" id="KW-1133">Transmembrane helix</keyword>
<dbReference type="GO" id="GO:0005814">
    <property type="term" value="C:centriole"/>
    <property type="evidence" value="ECO:0007669"/>
    <property type="project" value="TreeGrafter"/>
</dbReference>
<dbReference type="GO" id="GO:0008017">
    <property type="term" value="F:microtubule binding"/>
    <property type="evidence" value="ECO:0007669"/>
    <property type="project" value="TreeGrafter"/>
</dbReference>
<feature type="transmembrane region" description="Helical" evidence="10">
    <location>
        <begin position="2296"/>
        <end position="2319"/>
    </location>
</feature>
<dbReference type="InterPro" id="IPR006977">
    <property type="entry name" value="Yip1_dom"/>
</dbReference>
<feature type="transmembrane region" description="Helical" evidence="10">
    <location>
        <begin position="2358"/>
        <end position="2375"/>
    </location>
</feature>
<feature type="region of interest" description="Disordered" evidence="9">
    <location>
        <begin position="1640"/>
        <end position="1685"/>
    </location>
</feature>
<dbReference type="Pfam" id="PF15309">
    <property type="entry name" value="ALMS_motif"/>
    <property type="match status" value="1"/>
</dbReference>
<feature type="compositionally biased region" description="Basic and acidic residues" evidence="9">
    <location>
        <begin position="1249"/>
        <end position="1258"/>
    </location>
</feature>
<evidence type="ECO:0000256" key="7">
    <source>
        <dbReference type="ARBA" id="ARBA00023136"/>
    </source>
</evidence>
<evidence type="ECO:0000256" key="2">
    <source>
        <dbReference type="ARBA" id="ARBA00004300"/>
    </source>
</evidence>
<dbReference type="GO" id="GO:0005813">
    <property type="term" value="C:centrosome"/>
    <property type="evidence" value="ECO:0007669"/>
    <property type="project" value="UniProtKB-SubCell"/>
</dbReference>
<dbReference type="OrthoDB" id="6163239at2759"/>